<protein>
    <submittedName>
        <fullName evidence="2">Uncharacterized protein</fullName>
    </submittedName>
</protein>
<feature type="signal peptide" evidence="1">
    <location>
        <begin position="1"/>
        <end position="24"/>
    </location>
</feature>
<dbReference type="AlphaFoldDB" id="A0A974PVJ2"/>
<name>A0A974PVJ2_9RHOO</name>
<dbReference type="EMBL" id="CP064781">
    <property type="protein sequence ID" value="QRJ62279.1"/>
    <property type="molecule type" value="Genomic_DNA"/>
</dbReference>
<gene>
    <name evidence="2" type="ORF">IWH25_10770</name>
</gene>
<proteinExistence type="predicted"/>
<dbReference type="Proteomes" id="UP000663444">
    <property type="component" value="Chromosome"/>
</dbReference>
<evidence type="ECO:0000313" key="2">
    <source>
        <dbReference type="EMBL" id="QRJ62279.1"/>
    </source>
</evidence>
<dbReference type="KEGG" id="ares:IWH25_10770"/>
<keyword evidence="1" id="KW-0732">Signal</keyword>
<feature type="chain" id="PRO_5036938756" evidence="1">
    <location>
        <begin position="25"/>
        <end position="162"/>
    </location>
</feature>
<sequence length="162" mass="17906">MVKRLFFCLAFLGCSLLATAPARAADPAADRQNLHWRCWYDQQVHIHCLLDSDPAPTAAGKTTAQLPRIVQELRSKPSSFKAVLIRIPMYTDPYDVHFPRLLAEATMCGGRADCSVQYTQQVPEHGEIAQILLRHLDWPQPGDTRIAGAPPATQLAAAGRAY</sequence>
<keyword evidence="3" id="KW-1185">Reference proteome</keyword>
<evidence type="ECO:0000256" key="1">
    <source>
        <dbReference type="SAM" id="SignalP"/>
    </source>
</evidence>
<dbReference type="RefSeq" id="WP_203385808.1">
    <property type="nucleotide sequence ID" value="NZ_CP064781.1"/>
</dbReference>
<accession>A0A974PVJ2</accession>
<evidence type="ECO:0000313" key="3">
    <source>
        <dbReference type="Proteomes" id="UP000663444"/>
    </source>
</evidence>
<reference evidence="2" key="1">
    <citation type="submission" date="2020-11" db="EMBL/GenBank/DDBJ databases">
        <title>Azospira restricta DSM 18626 genome sequence.</title>
        <authorList>
            <person name="Moe W.M."/>
        </authorList>
    </citation>
    <scope>NUCLEOTIDE SEQUENCE</scope>
    <source>
        <strain evidence="2">DSM 18626</strain>
    </source>
</reference>
<organism evidence="2 3">
    <name type="scientific">Azospira restricta</name>
    <dbReference type="NCBI Taxonomy" id="404405"/>
    <lineage>
        <taxon>Bacteria</taxon>
        <taxon>Pseudomonadati</taxon>
        <taxon>Pseudomonadota</taxon>
        <taxon>Betaproteobacteria</taxon>
        <taxon>Rhodocyclales</taxon>
        <taxon>Rhodocyclaceae</taxon>
        <taxon>Azospira</taxon>
    </lineage>
</organism>